<dbReference type="GO" id="GO:0008233">
    <property type="term" value="F:peptidase activity"/>
    <property type="evidence" value="ECO:0007669"/>
    <property type="project" value="UniProtKB-KW"/>
</dbReference>
<dbReference type="FunFam" id="3.60.20.30:FF:000001">
    <property type="entry name" value="Isoaspartyl peptidase/L-asparaginase"/>
    <property type="match status" value="1"/>
</dbReference>
<feature type="binding site" evidence="5">
    <location>
        <begin position="231"/>
        <end position="234"/>
    </location>
    <ligand>
        <name>substrate</name>
    </ligand>
</feature>
<reference evidence="7 8" key="1">
    <citation type="submission" date="2018-09" db="EMBL/GenBank/DDBJ databases">
        <authorList>
            <person name="Zhu H."/>
        </authorList>
    </citation>
    <scope>NUCLEOTIDE SEQUENCE [LARGE SCALE GENOMIC DNA]</scope>
    <source>
        <strain evidence="7 8">K2S05-167</strain>
    </source>
</reference>
<evidence type="ECO:0000256" key="5">
    <source>
        <dbReference type="PIRSR" id="PIRSR600246-2"/>
    </source>
</evidence>
<dbReference type="Proteomes" id="UP000286287">
    <property type="component" value="Unassembled WGS sequence"/>
</dbReference>
<evidence type="ECO:0000256" key="4">
    <source>
        <dbReference type="PIRSR" id="PIRSR600246-1"/>
    </source>
</evidence>
<protein>
    <submittedName>
        <fullName evidence="7">Isoaspartyl peptidase/L-asparaginase</fullName>
    </submittedName>
</protein>
<accession>A0A418VA99</accession>
<keyword evidence="1" id="KW-0645">Protease</keyword>
<keyword evidence="8" id="KW-1185">Reference proteome</keyword>
<gene>
    <name evidence="7" type="ORF">D3875_17360</name>
</gene>
<dbReference type="OrthoDB" id="9780217at2"/>
<dbReference type="CDD" id="cd04701">
    <property type="entry name" value="Asparaginase_2"/>
    <property type="match status" value="1"/>
</dbReference>
<proteinExistence type="predicted"/>
<evidence type="ECO:0000256" key="3">
    <source>
        <dbReference type="ARBA" id="ARBA00022813"/>
    </source>
</evidence>
<keyword evidence="3" id="KW-0068">Autocatalytic cleavage</keyword>
<dbReference type="GO" id="GO:0006508">
    <property type="term" value="P:proteolysis"/>
    <property type="evidence" value="ECO:0007669"/>
    <property type="project" value="UniProtKB-KW"/>
</dbReference>
<dbReference type="InterPro" id="IPR000246">
    <property type="entry name" value="Peptidase_T2"/>
</dbReference>
<organism evidence="7 8">
    <name type="scientific">Deinococcus cavernae</name>
    <dbReference type="NCBI Taxonomy" id="2320857"/>
    <lineage>
        <taxon>Bacteria</taxon>
        <taxon>Thermotogati</taxon>
        <taxon>Deinococcota</taxon>
        <taxon>Deinococci</taxon>
        <taxon>Deinococcales</taxon>
        <taxon>Deinococcaceae</taxon>
        <taxon>Deinococcus</taxon>
    </lineage>
</organism>
<dbReference type="InterPro" id="IPR029055">
    <property type="entry name" value="Ntn_hydrolases_N"/>
</dbReference>
<evidence type="ECO:0000256" key="6">
    <source>
        <dbReference type="PIRSR" id="PIRSR600246-3"/>
    </source>
</evidence>
<evidence type="ECO:0000313" key="7">
    <source>
        <dbReference type="EMBL" id="RJF73048.1"/>
    </source>
</evidence>
<sequence>MTNTAGKPVIAIHGGAGTISKASLTPEADAAARAGLRNALEAGYAVLAGGGTALDAVTAAVVELESHPSFNSGYGAAFNQGGSHELDAAIMDGQTSLAGAVAGAKRIKHPILAARALAQQADPLLLIGEAADTWAQERGLEVVENSFFSTDSRRELLERMLERQRQGTAAQATEQEKHGTVGAVALDAHGHLAAATSTGGYTAKPVGRVGDSPIIGAGTWADDRTCAVSGTGKGELFIRTALAHSIHARMLYAGQTLAQAAQAQIDETGRLGGGGAGLCAVDRHGNVALPYDTEGMYRGWMNADGVYVAIHEE</sequence>
<feature type="binding site" evidence="5">
    <location>
        <begin position="208"/>
        <end position="211"/>
    </location>
    <ligand>
        <name>substrate</name>
    </ligand>
</feature>
<evidence type="ECO:0000313" key="8">
    <source>
        <dbReference type="Proteomes" id="UP000286287"/>
    </source>
</evidence>
<dbReference type="Gene3D" id="3.60.20.30">
    <property type="entry name" value="(Glycosyl)asparaginase"/>
    <property type="match status" value="1"/>
</dbReference>
<comment type="caution">
    <text evidence="7">The sequence shown here is derived from an EMBL/GenBank/DDBJ whole genome shotgun (WGS) entry which is preliminary data.</text>
</comment>
<dbReference type="EMBL" id="QYUJ01000014">
    <property type="protein sequence ID" value="RJF73048.1"/>
    <property type="molecule type" value="Genomic_DNA"/>
</dbReference>
<feature type="site" description="Cleavage; by autolysis" evidence="6">
    <location>
        <begin position="179"/>
        <end position="180"/>
    </location>
</feature>
<feature type="active site" description="Nucleophile" evidence="4">
    <location>
        <position position="180"/>
    </location>
</feature>
<dbReference type="AlphaFoldDB" id="A0A418VA99"/>
<dbReference type="GO" id="GO:0016811">
    <property type="term" value="F:hydrolase activity, acting on carbon-nitrogen (but not peptide) bonds, in linear amides"/>
    <property type="evidence" value="ECO:0007669"/>
    <property type="project" value="UniProtKB-ARBA"/>
</dbReference>
<keyword evidence="2" id="KW-0378">Hydrolase</keyword>
<dbReference type="PANTHER" id="PTHR10188">
    <property type="entry name" value="L-ASPARAGINASE"/>
    <property type="match status" value="1"/>
</dbReference>
<dbReference type="RefSeq" id="WP_119765770.1">
    <property type="nucleotide sequence ID" value="NZ_QYUJ01000014.1"/>
</dbReference>
<evidence type="ECO:0000256" key="1">
    <source>
        <dbReference type="ARBA" id="ARBA00022670"/>
    </source>
</evidence>
<dbReference type="SUPFAM" id="SSF56235">
    <property type="entry name" value="N-terminal nucleophile aminohydrolases (Ntn hydrolases)"/>
    <property type="match status" value="1"/>
</dbReference>
<dbReference type="PANTHER" id="PTHR10188:SF6">
    <property type="entry name" value="N(4)-(BETA-N-ACETYLGLUCOSAMINYL)-L-ASPARAGINASE"/>
    <property type="match status" value="1"/>
</dbReference>
<name>A0A418VA99_9DEIO</name>
<evidence type="ECO:0000256" key="2">
    <source>
        <dbReference type="ARBA" id="ARBA00022801"/>
    </source>
</evidence>
<dbReference type="Pfam" id="PF01112">
    <property type="entry name" value="Asparaginase_2"/>
    <property type="match status" value="1"/>
</dbReference>